<keyword evidence="2" id="KW-1185">Reference proteome</keyword>
<evidence type="ECO:0000313" key="2">
    <source>
        <dbReference type="Proteomes" id="UP000051236"/>
    </source>
</evidence>
<name>X0PDF2_9LACO</name>
<dbReference type="STRING" id="1423734.FC83_GL001590"/>
<dbReference type="EMBL" id="AZGA01000088">
    <property type="protein sequence ID" value="KRM30459.1"/>
    <property type="molecule type" value="Genomic_DNA"/>
</dbReference>
<sequence>MENSIYLDKGISIHPRHDGIIEIRQESEHQGKHVLDSINYLTARDTFGMTVMQIVPTLTFQEVHSVQQKLNIIYHF</sequence>
<dbReference type="PATRIC" id="fig|1423734.3.peg.1609"/>
<dbReference type="AlphaFoldDB" id="X0PDF2"/>
<proteinExistence type="predicted"/>
<gene>
    <name evidence="1" type="ORF">FC83_GL001590</name>
</gene>
<accession>X0PDF2</accession>
<dbReference type="RefSeq" id="WP_035451460.1">
    <property type="nucleotide sequence ID" value="NZ_AZGA01000088.1"/>
</dbReference>
<comment type="caution">
    <text evidence="1">The sequence shown here is derived from an EMBL/GenBank/DDBJ whole genome shotgun (WGS) entry which is preliminary data.</text>
</comment>
<organism evidence="1 2">
    <name type="scientific">Agrilactobacillus composti DSM 18527 = JCM 14202</name>
    <dbReference type="NCBI Taxonomy" id="1423734"/>
    <lineage>
        <taxon>Bacteria</taxon>
        <taxon>Bacillati</taxon>
        <taxon>Bacillota</taxon>
        <taxon>Bacilli</taxon>
        <taxon>Lactobacillales</taxon>
        <taxon>Lactobacillaceae</taxon>
        <taxon>Agrilactobacillus</taxon>
    </lineage>
</organism>
<dbReference type="Proteomes" id="UP000051236">
    <property type="component" value="Unassembled WGS sequence"/>
</dbReference>
<reference evidence="1 2" key="1">
    <citation type="journal article" date="2015" name="Genome Announc.">
        <title>Expanding the biotechnology potential of lactobacilli through comparative genomics of 213 strains and associated genera.</title>
        <authorList>
            <person name="Sun Z."/>
            <person name="Harris H.M."/>
            <person name="McCann A."/>
            <person name="Guo C."/>
            <person name="Argimon S."/>
            <person name="Zhang W."/>
            <person name="Yang X."/>
            <person name="Jeffery I.B."/>
            <person name="Cooney J.C."/>
            <person name="Kagawa T.F."/>
            <person name="Liu W."/>
            <person name="Song Y."/>
            <person name="Salvetti E."/>
            <person name="Wrobel A."/>
            <person name="Rasinkangas P."/>
            <person name="Parkhill J."/>
            <person name="Rea M.C."/>
            <person name="O'Sullivan O."/>
            <person name="Ritari J."/>
            <person name="Douillard F.P."/>
            <person name="Paul Ross R."/>
            <person name="Yang R."/>
            <person name="Briner A.E."/>
            <person name="Felis G.E."/>
            <person name="de Vos W.M."/>
            <person name="Barrangou R."/>
            <person name="Klaenhammer T.R."/>
            <person name="Caufield P.W."/>
            <person name="Cui Y."/>
            <person name="Zhang H."/>
            <person name="O'Toole P.W."/>
        </authorList>
    </citation>
    <scope>NUCLEOTIDE SEQUENCE [LARGE SCALE GENOMIC DNA]</scope>
    <source>
        <strain evidence="1 2">DSM 18527</strain>
    </source>
</reference>
<dbReference type="OrthoDB" id="9920672at2"/>
<protein>
    <submittedName>
        <fullName evidence="1">Uncharacterized protein</fullName>
    </submittedName>
</protein>
<evidence type="ECO:0000313" key="1">
    <source>
        <dbReference type="EMBL" id="KRM30459.1"/>
    </source>
</evidence>